<keyword evidence="5" id="KW-1185">Reference proteome</keyword>
<feature type="compositionally biased region" description="Polar residues" evidence="2">
    <location>
        <begin position="880"/>
        <end position="893"/>
    </location>
</feature>
<name>A0A6V8LE57_9ACTN</name>
<evidence type="ECO:0000313" key="5">
    <source>
        <dbReference type="Proteomes" id="UP000482960"/>
    </source>
</evidence>
<reference evidence="4 5" key="1">
    <citation type="submission" date="2020-03" db="EMBL/GenBank/DDBJ databases">
        <title>Whole genome shotgun sequence of Phytohabitans rumicis NBRC 108638.</title>
        <authorList>
            <person name="Komaki H."/>
            <person name="Tamura T."/>
        </authorList>
    </citation>
    <scope>NUCLEOTIDE SEQUENCE [LARGE SCALE GENOMIC DNA]</scope>
    <source>
        <strain evidence="4 5">NBRC 108638</strain>
    </source>
</reference>
<keyword evidence="1" id="KW-0677">Repeat</keyword>
<dbReference type="Proteomes" id="UP000482960">
    <property type="component" value="Unassembled WGS sequence"/>
</dbReference>
<comment type="caution">
    <text evidence="4">The sequence shown here is derived from an EMBL/GenBank/DDBJ whole genome shotgun (WGS) entry which is preliminary data.</text>
</comment>
<proteinExistence type="predicted"/>
<evidence type="ECO:0000313" key="4">
    <source>
        <dbReference type="EMBL" id="GFJ93940.1"/>
    </source>
</evidence>
<dbReference type="PANTHER" id="PTHR32305:SF17">
    <property type="entry name" value="TRNA NUCLEASE WAPA"/>
    <property type="match status" value="1"/>
</dbReference>
<reference evidence="4 5" key="2">
    <citation type="submission" date="2020-03" db="EMBL/GenBank/DDBJ databases">
        <authorList>
            <person name="Ichikawa N."/>
            <person name="Kimura A."/>
            <person name="Kitahashi Y."/>
            <person name="Uohara A."/>
        </authorList>
    </citation>
    <scope>NUCLEOTIDE SEQUENCE [LARGE SCALE GENOMIC DNA]</scope>
    <source>
        <strain evidence="4 5">NBRC 108638</strain>
    </source>
</reference>
<dbReference type="NCBIfam" id="TIGR03696">
    <property type="entry name" value="Rhs_assc_core"/>
    <property type="match status" value="1"/>
</dbReference>
<protein>
    <recommendedName>
        <fullName evidence="3">Teneurin-like YD-shell domain-containing protein</fullName>
    </recommendedName>
</protein>
<dbReference type="NCBIfam" id="TIGR01643">
    <property type="entry name" value="YD_repeat_2x"/>
    <property type="match status" value="1"/>
</dbReference>
<dbReference type="InterPro" id="IPR006530">
    <property type="entry name" value="YD"/>
</dbReference>
<dbReference type="Pfam" id="PF25023">
    <property type="entry name" value="TEN_YD-shell"/>
    <property type="match status" value="1"/>
</dbReference>
<dbReference type="PANTHER" id="PTHR32305">
    <property type="match status" value="1"/>
</dbReference>
<organism evidence="4 5">
    <name type="scientific">Phytohabitans rumicis</name>
    <dbReference type="NCBI Taxonomy" id="1076125"/>
    <lineage>
        <taxon>Bacteria</taxon>
        <taxon>Bacillati</taxon>
        <taxon>Actinomycetota</taxon>
        <taxon>Actinomycetes</taxon>
        <taxon>Micromonosporales</taxon>
        <taxon>Micromonosporaceae</taxon>
    </lineage>
</organism>
<evidence type="ECO:0000256" key="1">
    <source>
        <dbReference type="ARBA" id="ARBA00022737"/>
    </source>
</evidence>
<feature type="region of interest" description="Disordered" evidence="2">
    <location>
        <begin position="868"/>
        <end position="902"/>
    </location>
</feature>
<evidence type="ECO:0000256" key="2">
    <source>
        <dbReference type="SAM" id="MobiDB-lite"/>
    </source>
</evidence>
<feature type="region of interest" description="Disordered" evidence="2">
    <location>
        <begin position="820"/>
        <end position="841"/>
    </location>
</feature>
<feature type="domain" description="Teneurin-like YD-shell" evidence="3">
    <location>
        <begin position="1638"/>
        <end position="1834"/>
    </location>
</feature>
<dbReference type="Gene3D" id="2.180.10.10">
    <property type="entry name" value="RHS repeat-associated core"/>
    <property type="match status" value="1"/>
</dbReference>
<evidence type="ECO:0000259" key="3">
    <source>
        <dbReference type="Pfam" id="PF25023"/>
    </source>
</evidence>
<dbReference type="InterPro" id="IPR050708">
    <property type="entry name" value="T6SS_VgrG/RHS"/>
</dbReference>
<dbReference type="InterPro" id="IPR056823">
    <property type="entry name" value="TEN-like_YD-shell"/>
</dbReference>
<dbReference type="EMBL" id="BLPG01000001">
    <property type="protein sequence ID" value="GFJ93940.1"/>
    <property type="molecule type" value="Genomic_DNA"/>
</dbReference>
<sequence length="2097" mass="225739">MVAVLSATLLGDVAMGGPPGRPDWTPPKGADVPGVATVDARAVERPAWPAQAESRTVRGPQRVTWPDGRATVDLAGPAAARAAGGRVAAGALPVRLAHVADREDGSGVAKATVTVYDRATTAKANVDGLLFGVERVDGVARAGKLTVEVGYAGFAAAYGGDWASRLRLVQLPSCALSVASDKCRTVRPLRTVNNPKAGTVTAEVTVAAGAPAVLAVQAAPSGPNGDYAATTLSPAGTWNVGAQSGDFTHSYPMRMPPGLGGPTPSVALSYSSGSVDGRTSTTNNQTGWIGDGWDFWPGFIERKYASCTDDSPTRNTGDLCWGTDNASLSLSGHAGELIETGTPGVWRLKDDDGTRVEKLTDPARANGDDNNEYWKVTTTDGTQYYFGYHRTNGWGADSHPTTNATWTVPVYGNGSGEPCSSGAGWCQQAWRWNLDYVIDPHDNTMAYYYQKEAGWYGRDQTPSLRTEYVRGGWLDRIEYGTRKGAEYTAPAPVRVVFDARERCFTGCWSGPAWNSAPIRSAWADVPWDRDCAAAPCTGNLSPTFWSARRLASVTTQVRSGPNTYRDVESWTLRHEFLNAGDNEGAPMWLRGITHAGHVTSDGTAVTEPETIFAPGAEPLPNRVDGPTDGLTSLTRFRIKTITTSGGGQITVNYSGPDCTRGSLPIPESNTKRCMPVYWSPVGASTTLDWFHKYVVTHVRQVDVQYQDIDGHTVAKSEDQEAFYDYLDTPAWHYTDDELTPNNRRTWGDWRGYGRVQVRNGTATGQQTATEYRYLRGMDGDKQPTGTRDVWVDDTWGGHIEDHEAHHGFLRQVITWQGPGGAEVSSTVNDPWRMGPTATRNRNGSVVNAWQTEVASSRTRTALYAKDGTARGHRTTKTTTEYNNDGQPIATTNFGDEATSGDETCQRQTYARNDAIWMLDRVAQTETLTGTCAAATTPAAKEKVLNRSRTFYDTYTDESSFGAPPTKGDPKRIEELDHWNGTTPVYVATATNTFDENGRLKAVADARGNTATTGYTVDAATGLVTGTTVTDPLGHRVITTTEPAWGLPTRIIDDQTTDQANPKHIVTDVAYDGLGRVGAVWLPGRDKASQGPNRRFTYRMRSSGGPSAVTTETLLSTGDAYRTSISLLDGFLRQRQNQLQATGGGRIITETLHNSLGQVGWTSAAYHDSTGGAPETTIASPQGQIPAVSRTVHDGAGRPTATIFLANGAEKWRTTIGYGGDRTFHTPPAGGTATATLTDARGRTIELRQYKAPADLGSDNPAAFTRTAYTHTLLDQLTTLVDQGGNVWSYDYDLRGRQYRAKDPDKGITESTYDAAGNVETVTMPFGTGTATLAFTYDALGRKTSVRDDTVGGPIRAEWVYDTLPYGKGKLTSATRHTSAGAYTNRVNAYDQYGRPTSTSVVLPASETALCAAARTACTYTSTTTYGLGGQQSTATLPAAADLPSEKLTFGYTDVDDPGTVYSASQIYVDAVDYNQLGQLTSRVLGASGARLALTNTYDEPTRRLTNASVVPEAAPEAANYSYTYDPAGNTTAIREAPSGQAADQQCFTYDYLRRLTQAWTPTTADCQAAPTQNQVGGPAPYWHDWTIDDLGNRRTETRHAASGNTTYTYAYPTPGPTTVRPHAVQSVSASGAVTWNRAYTYDNAGNTATRPTATGATQTLTFDREGHLAKLLQGTDTSTYLYDADGKRLIRTDPGGAKTLYLGTTEVRATASTTTATRYYTHAGATIAVRTAAGLHWLVSDHHGTAELTVNATNLAVAKRRTLPYGEQRGTNIGTWASGMDKGFVGGTTDPTGLTHLGAREYDPFLGRFVSVDPVMDLTDPQQMHGYAYSNNSPTTWADPTGLLACEDSECTKTTLDRSTPSGPRKVTCRIKNCTPHDTLSQRGRQCWRGCRPHDHPSDQDIEYAGLAVKWGNEFGIDPVMLLAVILRESSDGWKSWKIVQGMQASPSIAGLADLLGVDEDGGSVGITNVKFGVMTDVAEAMRNSPVYGKYAKDLEGKMLYDVAWDDSLSVEISAFAMRIEMDRLESGSAKIATNNINATPIEAASAFRQANGGGGAVISLDRSDSMKPGVEQHIVNQRNIYVEADRIICQSGIWAC</sequence>
<accession>A0A6V8LE57</accession>
<gene>
    <name evidence="4" type="ORF">Prum_075820</name>
</gene>
<dbReference type="InterPro" id="IPR022385">
    <property type="entry name" value="Rhs_assc_core"/>
</dbReference>